<evidence type="ECO:0000259" key="1">
    <source>
        <dbReference type="Pfam" id="PF13490"/>
    </source>
</evidence>
<proteinExistence type="predicted"/>
<organism evidence="2 3">
    <name type="scientific">Agrococcus jejuensis</name>
    <dbReference type="NCBI Taxonomy" id="399736"/>
    <lineage>
        <taxon>Bacteria</taxon>
        <taxon>Bacillati</taxon>
        <taxon>Actinomycetota</taxon>
        <taxon>Actinomycetes</taxon>
        <taxon>Micrococcales</taxon>
        <taxon>Microbacteriaceae</taxon>
        <taxon>Agrococcus</taxon>
    </lineage>
</organism>
<sequence length="81" mass="8783">MGDCGCDKAKAELEEYLHAELCKEDAADIRAHLDGCTDCADEHTVGVQLTMALKQACKETAPEQLKDQVLARLRAVQATHG</sequence>
<dbReference type="Proteomes" id="UP000198822">
    <property type="component" value="Chromosome I"/>
</dbReference>
<feature type="domain" description="Putative zinc-finger" evidence="1">
    <location>
        <begin position="6"/>
        <end position="40"/>
    </location>
</feature>
<protein>
    <submittedName>
        <fullName evidence="2">Mycothiol system anti-sigma-R factor</fullName>
    </submittedName>
</protein>
<evidence type="ECO:0000313" key="2">
    <source>
        <dbReference type="EMBL" id="SDH92793.1"/>
    </source>
</evidence>
<keyword evidence="3" id="KW-1185">Reference proteome</keyword>
<dbReference type="InterPro" id="IPR027383">
    <property type="entry name" value="Znf_put"/>
</dbReference>
<gene>
    <name evidence="2" type="ORF">SAMN04489720_2894</name>
</gene>
<dbReference type="STRING" id="399736.SAMN04489720_2894"/>
<dbReference type="AlphaFoldDB" id="A0A1G8GEJ7"/>
<dbReference type="Pfam" id="PF13490">
    <property type="entry name" value="zf-HC2"/>
    <property type="match status" value="1"/>
</dbReference>
<dbReference type="OrthoDB" id="3267840at2"/>
<dbReference type="EMBL" id="LT629695">
    <property type="protein sequence ID" value="SDH92793.1"/>
    <property type="molecule type" value="Genomic_DNA"/>
</dbReference>
<evidence type="ECO:0000313" key="3">
    <source>
        <dbReference type="Proteomes" id="UP000198822"/>
    </source>
</evidence>
<dbReference type="RefSeq" id="WP_092506133.1">
    <property type="nucleotide sequence ID" value="NZ_LT629695.1"/>
</dbReference>
<reference evidence="3" key="1">
    <citation type="submission" date="2016-10" db="EMBL/GenBank/DDBJ databases">
        <authorList>
            <person name="Varghese N."/>
            <person name="Submissions S."/>
        </authorList>
    </citation>
    <scope>NUCLEOTIDE SEQUENCE [LARGE SCALE GENOMIC DNA]</scope>
    <source>
        <strain evidence="3">DSM 22002</strain>
    </source>
</reference>
<accession>A0A1G8GEJ7</accession>
<name>A0A1G8GEJ7_9MICO</name>